<dbReference type="SUPFAM" id="SSF48452">
    <property type="entry name" value="TPR-like"/>
    <property type="match status" value="1"/>
</dbReference>
<evidence type="ECO:0000313" key="3">
    <source>
        <dbReference type="Proteomes" id="UP001298424"/>
    </source>
</evidence>
<protein>
    <submittedName>
        <fullName evidence="2">Type IV pilus biogenesis/stability protein PilW</fullName>
    </submittedName>
</protein>
<evidence type="ECO:0000313" key="2">
    <source>
        <dbReference type="EMBL" id="MCG6503416.1"/>
    </source>
</evidence>
<keyword evidence="3" id="KW-1185">Reference proteome</keyword>
<feature type="repeat" description="TPR" evidence="1">
    <location>
        <begin position="151"/>
        <end position="184"/>
    </location>
</feature>
<dbReference type="PANTHER" id="PTHR12558">
    <property type="entry name" value="CELL DIVISION CYCLE 16,23,27"/>
    <property type="match status" value="1"/>
</dbReference>
<accession>A0ABS9NKU7</accession>
<organism evidence="2 3">
    <name type="scientific">Kingella pumchi</name>
    <dbReference type="NCBI Taxonomy" id="2779506"/>
    <lineage>
        <taxon>Bacteria</taxon>
        <taxon>Pseudomonadati</taxon>
        <taxon>Pseudomonadota</taxon>
        <taxon>Betaproteobacteria</taxon>
        <taxon>Neisseriales</taxon>
        <taxon>Neisseriaceae</taxon>
        <taxon>Kingella</taxon>
    </lineage>
</organism>
<proteinExistence type="predicted"/>
<name>A0ABS9NKU7_9NEIS</name>
<dbReference type="InterPro" id="IPR011990">
    <property type="entry name" value="TPR-like_helical_dom_sf"/>
</dbReference>
<dbReference type="RefSeq" id="WP_238745757.1">
    <property type="nucleotide sequence ID" value="NZ_JAKOOW010000009.1"/>
</dbReference>
<dbReference type="Gene3D" id="1.25.40.10">
    <property type="entry name" value="Tetratricopeptide repeat domain"/>
    <property type="match status" value="1"/>
</dbReference>
<keyword evidence="1" id="KW-0802">TPR repeat</keyword>
<dbReference type="NCBIfam" id="TIGR02521">
    <property type="entry name" value="type_IV_pilW"/>
    <property type="match status" value="1"/>
</dbReference>
<dbReference type="Pfam" id="PF13432">
    <property type="entry name" value="TPR_16"/>
    <property type="match status" value="1"/>
</dbReference>
<dbReference type="Proteomes" id="UP001298424">
    <property type="component" value="Unassembled WGS sequence"/>
</dbReference>
<sequence>MRRFFRSVLPLCAAAIFLGGCVTEGPGSELTKFKKQSSKERHEESVRIKTQLAVEYIRAKDYRAATAAIEEAIRENSRYDMAWLVRAQIYQFLKVPDKAEESFRQALSISPNGAEINNNYGWFLCSMRNQPNAAMPYFDRALADPTYPGPEVSWLNKGVCSAKQGAYDLAESYFERALNLNPEFVVVHKERARAKLMAGNVAEADRNFRVFQRQVEKLGADDLYLGWKIAKAQGKKQEAYEYEAQLRSSFPYSEELQKITTGSE</sequence>
<dbReference type="SMART" id="SM00028">
    <property type="entry name" value="TPR"/>
    <property type="match status" value="3"/>
</dbReference>
<dbReference type="PANTHER" id="PTHR12558:SF13">
    <property type="entry name" value="CELL DIVISION CYCLE PROTEIN 27 HOMOLOG"/>
    <property type="match status" value="1"/>
</dbReference>
<dbReference type="PROSITE" id="PS51257">
    <property type="entry name" value="PROKAR_LIPOPROTEIN"/>
    <property type="match status" value="1"/>
</dbReference>
<gene>
    <name evidence="2" type="primary">pilW</name>
    <name evidence="2" type="ORF">MB824_02760</name>
</gene>
<feature type="repeat" description="TPR" evidence="1">
    <location>
        <begin position="80"/>
        <end position="113"/>
    </location>
</feature>
<evidence type="ECO:0000256" key="1">
    <source>
        <dbReference type="PROSITE-ProRule" id="PRU00339"/>
    </source>
</evidence>
<reference evidence="2 3" key="1">
    <citation type="submission" date="2022-02" db="EMBL/GenBank/DDBJ databases">
        <title>Genome sequence data of Kingella unionensis sp. nov. strain CICC 24913 (CCUG 75125).</title>
        <authorList>
            <person name="Xiao M."/>
        </authorList>
    </citation>
    <scope>NUCLEOTIDE SEQUENCE [LARGE SCALE GENOMIC DNA]</scope>
    <source>
        <strain evidence="2 3">CICC 24913</strain>
    </source>
</reference>
<dbReference type="EMBL" id="JAKOOW010000009">
    <property type="protein sequence ID" value="MCG6503416.1"/>
    <property type="molecule type" value="Genomic_DNA"/>
</dbReference>
<dbReference type="InterPro" id="IPR019734">
    <property type="entry name" value="TPR_rpt"/>
</dbReference>
<dbReference type="PROSITE" id="PS50005">
    <property type="entry name" value="TPR"/>
    <property type="match status" value="2"/>
</dbReference>
<comment type="caution">
    <text evidence="2">The sequence shown here is derived from an EMBL/GenBank/DDBJ whole genome shotgun (WGS) entry which is preliminary data.</text>
</comment>
<dbReference type="Pfam" id="PF00515">
    <property type="entry name" value="TPR_1"/>
    <property type="match status" value="1"/>
</dbReference>
<dbReference type="InterPro" id="IPR013360">
    <property type="entry name" value="Pilus_4_PilW"/>
</dbReference>